<feature type="transmembrane region" description="Helical" evidence="7">
    <location>
        <begin position="367"/>
        <end position="393"/>
    </location>
</feature>
<dbReference type="Proteomes" id="UP000247523">
    <property type="component" value="Unassembled WGS sequence"/>
</dbReference>
<dbReference type="CDD" id="cd06261">
    <property type="entry name" value="TM_PBP2"/>
    <property type="match status" value="1"/>
</dbReference>
<evidence type="ECO:0000256" key="7">
    <source>
        <dbReference type="RuleBase" id="RU363032"/>
    </source>
</evidence>
<evidence type="ECO:0000256" key="5">
    <source>
        <dbReference type="ARBA" id="ARBA00022989"/>
    </source>
</evidence>
<dbReference type="GO" id="GO:0005886">
    <property type="term" value="C:plasma membrane"/>
    <property type="evidence" value="ECO:0007669"/>
    <property type="project" value="UniProtKB-SubCell"/>
</dbReference>
<keyword evidence="5 7" id="KW-1133">Transmembrane helix</keyword>
<dbReference type="SUPFAM" id="SSF161098">
    <property type="entry name" value="MetI-like"/>
    <property type="match status" value="1"/>
</dbReference>
<comment type="caution">
    <text evidence="9">The sequence shown here is derived from an EMBL/GenBank/DDBJ whole genome shotgun (WGS) entry which is preliminary data.</text>
</comment>
<protein>
    <submittedName>
        <fullName evidence="9">Peptide/nickel transport system permease protein</fullName>
    </submittedName>
</protein>
<comment type="subcellular location">
    <subcellularLocation>
        <location evidence="1 7">Cell membrane</location>
        <topology evidence="1 7">Multi-pass membrane protein</topology>
    </subcellularLocation>
</comment>
<dbReference type="Pfam" id="PF00528">
    <property type="entry name" value="BPD_transp_1"/>
    <property type="match status" value="1"/>
</dbReference>
<dbReference type="PANTHER" id="PTHR43386:SF1">
    <property type="entry name" value="D,D-DIPEPTIDE TRANSPORT SYSTEM PERMEASE PROTEIN DDPC-RELATED"/>
    <property type="match status" value="1"/>
</dbReference>
<feature type="domain" description="ABC transmembrane type-1" evidence="8">
    <location>
        <begin position="365"/>
        <end position="563"/>
    </location>
</feature>
<feature type="transmembrane region" description="Helical" evidence="7">
    <location>
        <begin position="400"/>
        <end position="423"/>
    </location>
</feature>
<evidence type="ECO:0000256" key="2">
    <source>
        <dbReference type="ARBA" id="ARBA00022448"/>
    </source>
</evidence>
<keyword evidence="4 7" id="KW-0812">Transmembrane</keyword>
<keyword evidence="3" id="KW-1003">Cell membrane</keyword>
<gene>
    <name evidence="9" type="ORF">C8E03_101739</name>
</gene>
<dbReference type="Pfam" id="PF12911">
    <property type="entry name" value="OppC_N"/>
    <property type="match status" value="1"/>
</dbReference>
<comment type="similarity">
    <text evidence="7">Belongs to the binding-protein-dependent transport system permease family.</text>
</comment>
<dbReference type="GO" id="GO:0055085">
    <property type="term" value="P:transmembrane transport"/>
    <property type="evidence" value="ECO:0007669"/>
    <property type="project" value="InterPro"/>
</dbReference>
<dbReference type="PANTHER" id="PTHR43386">
    <property type="entry name" value="OLIGOPEPTIDE TRANSPORT SYSTEM PERMEASE PROTEIN APPC"/>
    <property type="match status" value="1"/>
</dbReference>
<organism evidence="9 10">
    <name type="scientific">Lachnotalea glycerini</name>
    <dbReference type="NCBI Taxonomy" id="1763509"/>
    <lineage>
        <taxon>Bacteria</taxon>
        <taxon>Bacillati</taxon>
        <taxon>Bacillota</taxon>
        <taxon>Clostridia</taxon>
        <taxon>Lachnospirales</taxon>
        <taxon>Lachnospiraceae</taxon>
        <taxon>Lachnotalea</taxon>
    </lineage>
</organism>
<dbReference type="InterPro" id="IPR000515">
    <property type="entry name" value="MetI-like"/>
</dbReference>
<keyword evidence="2 7" id="KW-0813">Transport</keyword>
<accession>A0A318EYE1</accession>
<evidence type="ECO:0000256" key="6">
    <source>
        <dbReference type="ARBA" id="ARBA00023136"/>
    </source>
</evidence>
<dbReference type="InterPro" id="IPR050366">
    <property type="entry name" value="BP-dependent_transpt_permease"/>
</dbReference>
<evidence type="ECO:0000313" key="10">
    <source>
        <dbReference type="Proteomes" id="UP000247523"/>
    </source>
</evidence>
<dbReference type="RefSeq" id="WP_242993359.1">
    <property type="nucleotide sequence ID" value="NZ_QICS01000001.1"/>
</dbReference>
<dbReference type="InterPro" id="IPR035906">
    <property type="entry name" value="MetI-like_sf"/>
</dbReference>
<proteinExistence type="inferred from homology"/>
<dbReference type="InterPro" id="IPR025966">
    <property type="entry name" value="OppC_N"/>
</dbReference>
<evidence type="ECO:0000256" key="4">
    <source>
        <dbReference type="ARBA" id="ARBA00022692"/>
    </source>
</evidence>
<evidence type="ECO:0000256" key="3">
    <source>
        <dbReference type="ARBA" id="ARBA00022475"/>
    </source>
</evidence>
<feature type="transmembrane region" description="Helical" evidence="7">
    <location>
        <begin position="435"/>
        <end position="454"/>
    </location>
</feature>
<feature type="transmembrane region" description="Helical" evidence="7">
    <location>
        <begin position="41"/>
        <end position="62"/>
    </location>
</feature>
<sequence>MARIDRDNKIHIKAIALDDEQRVKVLSPGMLVTKRFLRNRLALVGLIIIVAMFVFAFVGGIVSPYGEREVFRTYETALKDYAGVSLNKEYQYSDAPDQEFPALAKADMILAINKGETSFTSGNVTYTIIKETENLFRIVKLNEAAKVITVKGISSFNQTSTIEFTDELKEVCSQAIEKKEQSFEFEGTSYVVTQDGKMNVISVAQEVSTVTTMIFSTYSQDTKLSSAFKVAAQKALAANETSFQADGVDYTLKTDDKSNIFYLNDQEYAAISQYSINPIASDVFLNLDFKMAVEEAIKKNETTLDYINEKNETEQYLIQRNNEQYTLKRELSTQVNNTYESPSWQHWLGTDGNGMDVMTRLMYGGRISLLIGFVVVILEIVLGIIIGGIAGYFGGWIDSLFMRIVDVFNCIPAMPLYIILGAIMDFLKINPSIRIYFLCIILGLLSWPQVARMVRGQILSLREQEFMIATEATGLRTSKRIFKHLIPNVIPQIIVMATMGLGNVILMEATLSFFGLGVKYPYASWGNIVNAVNDIYVMTNFWFIWIPAGFLILITVLGFNFIGDGLRDAFDPKMKR</sequence>
<dbReference type="PROSITE" id="PS50928">
    <property type="entry name" value="ABC_TM1"/>
    <property type="match status" value="1"/>
</dbReference>
<evidence type="ECO:0000313" key="9">
    <source>
        <dbReference type="EMBL" id="PXV96106.1"/>
    </source>
</evidence>
<keyword evidence="6 7" id="KW-0472">Membrane</keyword>
<reference evidence="9 10" key="1">
    <citation type="submission" date="2018-05" db="EMBL/GenBank/DDBJ databases">
        <title>Genomic Encyclopedia of Type Strains, Phase IV (KMG-IV): sequencing the most valuable type-strain genomes for metagenomic binning, comparative biology and taxonomic classification.</title>
        <authorList>
            <person name="Goeker M."/>
        </authorList>
    </citation>
    <scope>NUCLEOTIDE SEQUENCE [LARGE SCALE GENOMIC DNA]</scope>
    <source>
        <strain evidence="9 10">DSM 28816</strain>
    </source>
</reference>
<dbReference type="EMBL" id="QICS01000001">
    <property type="protein sequence ID" value="PXV96106.1"/>
    <property type="molecule type" value="Genomic_DNA"/>
</dbReference>
<feature type="transmembrane region" description="Helical" evidence="7">
    <location>
        <begin position="485"/>
        <end position="506"/>
    </location>
</feature>
<dbReference type="Gene3D" id="1.10.3720.10">
    <property type="entry name" value="MetI-like"/>
    <property type="match status" value="1"/>
</dbReference>
<name>A0A318EYE1_9FIRM</name>
<evidence type="ECO:0000256" key="1">
    <source>
        <dbReference type="ARBA" id="ARBA00004651"/>
    </source>
</evidence>
<evidence type="ECO:0000259" key="8">
    <source>
        <dbReference type="PROSITE" id="PS50928"/>
    </source>
</evidence>
<feature type="transmembrane region" description="Helical" evidence="7">
    <location>
        <begin position="542"/>
        <end position="566"/>
    </location>
</feature>
<dbReference type="AlphaFoldDB" id="A0A318EYE1"/>